<dbReference type="Proteomes" id="UP000031030">
    <property type="component" value="Unassembled WGS sequence"/>
</dbReference>
<organism evidence="2 3">
    <name type="scientific">Microbacterium mangrovi</name>
    <dbReference type="NCBI Taxonomy" id="1348253"/>
    <lineage>
        <taxon>Bacteria</taxon>
        <taxon>Bacillati</taxon>
        <taxon>Actinomycetota</taxon>
        <taxon>Actinomycetes</taxon>
        <taxon>Micrococcales</taxon>
        <taxon>Microbacteriaceae</taxon>
        <taxon>Microbacterium</taxon>
    </lineage>
</organism>
<reference evidence="2 3" key="1">
    <citation type="submission" date="2014-11" db="EMBL/GenBank/DDBJ databases">
        <title>Genome sequence of Microbacterium mangrovi MUSC 115(T).</title>
        <authorList>
            <person name="Lee L.-H."/>
        </authorList>
    </citation>
    <scope>NUCLEOTIDE SEQUENCE [LARGE SCALE GENOMIC DNA]</scope>
    <source>
        <strain evidence="2 3">MUSC 115</strain>
    </source>
</reference>
<evidence type="ECO:0000313" key="3">
    <source>
        <dbReference type="Proteomes" id="UP000031030"/>
    </source>
</evidence>
<gene>
    <name evidence="2" type="ORF">LK09_14780</name>
</gene>
<keyword evidence="3" id="KW-1185">Reference proteome</keyword>
<sequence length="192" mass="21641">MAATKETRALLRDALESTTLIELRRRSDSDKPTGFVVGLGKKWVLLARTMDGGFFDGHIAVRLTDIRNVRPDRSFQGQFAKSRPEWPPAPPTRNPDIDLDSTRGLLRTFTSTSTLVGIESDHKYAAMWIGLPNDIVGPRFFLWEVRPDATWHDEPLGYRIRRITTIETESHYLRGLAAITGTPPSAALLARW</sequence>
<dbReference type="RefSeq" id="WP_039401026.1">
    <property type="nucleotide sequence ID" value="NZ_JTDK01000014.1"/>
</dbReference>
<comment type="caution">
    <text evidence="2">The sequence shown here is derived from an EMBL/GenBank/DDBJ whole genome shotgun (WGS) entry which is preliminary data.</text>
</comment>
<evidence type="ECO:0000313" key="2">
    <source>
        <dbReference type="EMBL" id="KHK96593.1"/>
    </source>
</evidence>
<evidence type="ECO:0000256" key="1">
    <source>
        <dbReference type="SAM" id="MobiDB-lite"/>
    </source>
</evidence>
<accession>A0A0B2A4T9</accession>
<dbReference type="STRING" id="1348253.LK09_14780"/>
<dbReference type="EMBL" id="JTDK01000014">
    <property type="protein sequence ID" value="KHK96593.1"/>
    <property type="molecule type" value="Genomic_DNA"/>
</dbReference>
<protein>
    <submittedName>
        <fullName evidence="2">Uncharacterized protein</fullName>
    </submittedName>
</protein>
<dbReference type="OrthoDB" id="5069744at2"/>
<feature type="region of interest" description="Disordered" evidence="1">
    <location>
        <begin position="77"/>
        <end position="97"/>
    </location>
</feature>
<dbReference type="AlphaFoldDB" id="A0A0B2A4T9"/>
<proteinExistence type="predicted"/>
<name>A0A0B2A4T9_9MICO</name>